<feature type="region of interest" description="Disordered" evidence="1">
    <location>
        <begin position="18"/>
        <end position="48"/>
    </location>
</feature>
<dbReference type="EMBL" id="PP995776">
    <property type="protein sequence ID" value="XDJ02916.1"/>
    <property type="molecule type" value="Genomic_DNA"/>
</dbReference>
<proteinExistence type="predicted"/>
<name>A0AB39C8A5_9CAUD</name>
<protein>
    <submittedName>
        <fullName evidence="2">Uncharacterized protein</fullName>
    </submittedName>
</protein>
<reference evidence="2" key="1">
    <citation type="submission" date="2024-06" db="EMBL/GenBank/DDBJ databases">
        <authorList>
            <person name="Najeeb S."/>
            <person name="Khan I."/>
            <person name="Muhammad J."/>
            <person name="Abbas A."/>
            <person name="Jahangir M."/>
            <person name="Alvi I.A."/>
            <person name="Ullah A."/>
            <person name="Ullah A."/>
            <person name="Khan A."/>
        </authorList>
    </citation>
    <scope>NUCLEOTIDE SEQUENCE</scope>
</reference>
<evidence type="ECO:0000313" key="2">
    <source>
        <dbReference type="EMBL" id="XDJ02916.1"/>
    </source>
</evidence>
<organism evidence="2">
    <name type="scientific">Staphylococcus phage UHP46</name>
    <dbReference type="NCBI Taxonomy" id="3234966"/>
    <lineage>
        <taxon>Viruses</taxon>
        <taxon>Duplodnaviria</taxon>
        <taxon>Heunggongvirae</taxon>
        <taxon>Uroviricota</taxon>
        <taxon>Caudoviricetes</taxon>
        <taxon>Herelleviridae</taxon>
        <taxon>Twortvirinae</taxon>
        <taxon>Sciuriunavirus</taxon>
    </lineage>
</organism>
<evidence type="ECO:0000256" key="1">
    <source>
        <dbReference type="SAM" id="MobiDB-lite"/>
    </source>
</evidence>
<sequence>MGSWLDFLLDDDGDVAETLRDLSDEDRENEYSKSEEYGEDYMPPQRGW</sequence>
<accession>A0AB39C8A5</accession>